<dbReference type="InterPro" id="IPR001810">
    <property type="entry name" value="F-box_dom"/>
</dbReference>
<dbReference type="InterPro" id="IPR055357">
    <property type="entry name" value="LRR_At1g61320_AtMIF1"/>
</dbReference>
<dbReference type="STRING" id="3775.A0A1Q3BRR3"/>
<dbReference type="Pfam" id="PF23622">
    <property type="entry name" value="LRR_At1g61320_AtMIF1"/>
    <property type="match status" value="1"/>
</dbReference>
<evidence type="ECO:0000259" key="1">
    <source>
        <dbReference type="PROSITE" id="PS50181"/>
    </source>
</evidence>
<dbReference type="PANTHER" id="PTHR34145:SF28">
    <property type="entry name" value="F-BOX DOMAIN-CONTAINING PROTEIN"/>
    <property type="match status" value="1"/>
</dbReference>
<evidence type="ECO:0000313" key="2">
    <source>
        <dbReference type="EMBL" id="GAV70701.1"/>
    </source>
</evidence>
<gene>
    <name evidence="2" type="ORF">CFOL_v3_14199</name>
</gene>
<sequence>MLGEILDVPHSHRIVLGFNIPEIDQLNVERLCMRLTKRPTSTSSYVQVTHDQIGKLPDEILCSIISLLTVREAATTSILSSRWRHLWKRTLNLNFDIRNKCGEFYPKSKFVGPDREQLSQEAMREFVLWVDQLLHLYHGSKIETFRVSHPLSKEYACQIDEWIQFAVNRKVQNIDLDLSNPYPFFAKYNLYSFPCQLFTEGRYSSLKHLSLTNCNLSMPLGYCEFKSLLSLTLNKINLLPESLQVLLSGCISLEWLSLGSCNCPSRLTIVSPYLKHLSTSSCPSLKEIEIFSINLISYELEDELLKLSLKHAPSKIVRFALLHIPINGLNYTLGGLASDHPHLESLVLCSHATMGENNLLPNQLPTFTKLKHLILSLMSLSAEPVSILEFTSLLEAAPFLQKFELQVDVYMNTTGDENFERKKSRRPHDHLKEVVISGFQCDAGQLWFAIYLLNNAISLEKMELISAMEIYETDGECTTYINNFKMPTKRIRKLLRKEAPSNCTAKILIRDGRYSI</sequence>
<dbReference type="InterPro" id="IPR053772">
    <property type="entry name" value="At1g61320/At1g61330-like"/>
</dbReference>
<dbReference type="SUPFAM" id="SSF52058">
    <property type="entry name" value="L domain-like"/>
    <property type="match status" value="1"/>
</dbReference>
<accession>A0A1Q3BRR3</accession>
<dbReference type="InterPro" id="IPR053781">
    <property type="entry name" value="F-box_AtFBL13-like"/>
</dbReference>
<dbReference type="EMBL" id="BDDD01000833">
    <property type="protein sequence ID" value="GAV70701.1"/>
    <property type="molecule type" value="Genomic_DNA"/>
</dbReference>
<dbReference type="AlphaFoldDB" id="A0A1Q3BRR3"/>
<dbReference type="SUPFAM" id="SSF81383">
    <property type="entry name" value="F-box domain"/>
    <property type="match status" value="1"/>
</dbReference>
<dbReference type="PROSITE" id="PS50181">
    <property type="entry name" value="FBOX"/>
    <property type="match status" value="1"/>
</dbReference>
<keyword evidence="3" id="KW-1185">Reference proteome</keyword>
<evidence type="ECO:0000313" key="3">
    <source>
        <dbReference type="Proteomes" id="UP000187406"/>
    </source>
</evidence>
<protein>
    <recommendedName>
        <fullName evidence="1">F-box domain-containing protein</fullName>
    </recommendedName>
</protein>
<dbReference type="OrthoDB" id="1932213at2759"/>
<dbReference type="InParanoid" id="A0A1Q3BRR3"/>
<dbReference type="PANTHER" id="PTHR34145">
    <property type="entry name" value="OS02G0105600 PROTEIN"/>
    <property type="match status" value="1"/>
</dbReference>
<dbReference type="Pfam" id="PF00646">
    <property type="entry name" value="F-box"/>
    <property type="match status" value="1"/>
</dbReference>
<dbReference type="Gene3D" id="3.80.10.10">
    <property type="entry name" value="Ribonuclease Inhibitor"/>
    <property type="match status" value="1"/>
</dbReference>
<dbReference type="CDD" id="cd22160">
    <property type="entry name" value="F-box_AtFBL13-like"/>
    <property type="match status" value="1"/>
</dbReference>
<feature type="domain" description="F-box" evidence="1">
    <location>
        <begin position="50"/>
        <end position="98"/>
    </location>
</feature>
<dbReference type="InterPro" id="IPR036047">
    <property type="entry name" value="F-box-like_dom_sf"/>
</dbReference>
<comment type="caution">
    <text evidence="2">The sequence shown here is derived from an EMBL/GenBank/DDBJ whole genome shotgun (WGS) entry which is preliminary data.</text>
</comment>
<reference evidence="3" key="1">
    <citation type="submission" date="2016-04" db="EMBL/GenBank/DDBJ databases">
        <title>Cephalotus genome sequencing.</title>
        <authorList>
            <person name="Fukushima K."/>
            <person name="Hasebe M."/>
            <person name="Fang X."/>
        </authorList>
    </citation>
    <scope>NUCLEOTIDE SEQUENCE [LARGE SCALE GENOMIC DNA]</scope>
    <source>
        <strain evidence="3">cv. St1</strain>
    </source>
</reference>
<organism evidence="2 3">
    <name type="scientific">Cephalotus follicularis</name>
    <name type="common">Albany pitcher plant</name>
    <dbReference type="NCBI Taxonomy" id="3775"/>
    <lineage>
        <taxon>Eukaryota</taxon>
        <taxon>Viridiplantae</taxon>
        <taxon>Streptophyta</taxon>
        <taxon>Embryophyta</taxon>
        <taxon>Tracheophyta</taxon>
        <taxon>Spermatophyta</taxon>
        <taxon>Magnoliopsida</taxon>
        <taxon>eudicotyledons</taxon>
        <taxon>Gunneridae</taxon>
        <taxon>Pentapetalae</taxon>
        <taxon>rosids</taxon>
        <taxon>fabids</taxon>
        <taxon>Oxalidales</taxon>
        <taxon>Cephalotaceae</taxon>
        <taxon>Cephalotus</taxon>
    </lineage>
</organism>
<dbReference type="Proteomes" id="UP000187406">
    <property type="component" value="Unassembled WGS sequence"/>
</dbReference>
<proteinExistence type="predicted"/>
<dbReference type="InterPro" id="IPR032675">
    <property type="entry name" value="LRR_dom_sf"/>
</dbReference>
<name>A0A1Q3BRR3_CEPFO</name>
<dbReference type="Gene3D" id="1.20.1280.50">
    <property type="match status" value="1"/>
</dbReference>